<evidence type="ECO:0000313" key="2">
    <source>
        <dbReference type="Proteomes" id="UP000829685"/>
    </source>
</evidence>
<comment type="caution">
    <text evidence="1">The sequence shown here is derived from an EMBL/GenBank/DDBJ whole genome shotgun (WGS) entry which is preliminary data.</text>
</comment>
<organism evidence="1 2">
    <name type="scientific">Neoarthrinium moseri</name>
    <dbReference type="NCBI Taxonomy" id="1658444"/>
    <lineage>
        <taxon>Eukaryota</taxon>
        <taxon>Fungi</taxon>
        <taxon>Dikarya</taxon>
        <taxon>Ascomycota</taxon>
        <taxon>Pezizomycotina</taxon>
        <taxon>Sordariomycetes</taxon>
        <taxon>Xylariomycetidae</taxon>
        <taxon>Amphisphaeriales</taxon>
        <taxon>Apiosporaceae</taxon>
        <taxon>Neoarthrinium</taxon>
    </lineage>
</organism>
<dbReference type="EMBL" id="JAFIMR010000035">
    <property type="protein sequence ID" value="KAI1859133.1"/>
    <property type="molecule type" value="Genomic_DNA"/>
</dbReference>
<name>A0A9P9WE72_9PEZI</name>
<dbReference type="AlphaFoldDB" id="A0A9P9WE72"/>
<dbReference type="Proteomes" id="UP000829685">
    <property type="component" value="Unassembled WGS sequence"/>
</dbReference>
<accession>A0A9P9WE72</accession>
<reference evidence="1" key="1">
    <citation type="submission" date="2021-03" db="EMBL/GenBank/DDBJ databases">
        <title>Revisited historic fungal species revealed as producer of novel bioactive compounds through whole genome sequencing and comparative genomics.</title>
        <authorList>
            <person name="Vignolle G.A."/>
            <person name="Hochenegger N."/>
            <person name="Mach R.L."/>
            <person name="Mach-Aigner A.R."/>
            <person name="Javad Rahimi M."/>
            <person name="Salim K.A."/>
            <person name="Chan C.M."/>
            <person name="Lim L.B.L."/>
            <person name="Cai F."/>
            <person name="Druzhinina I.S."/>
            <person name="U'Ren J.M."/>
            <person name="Derntl C."/>
        </authorList>
    </citation>
    <scope>NUCLEOTIDE SEQUENCE</scope>
    <source>
        <strain evidence="1">TUCIM 5799</strain>
    </source>
</reference>
<evidence type="ECO:0000313" key="1">
    <source>
        <dbReference type="EMBL" id="KAI1859133.1"/>
    </source>
</evidence>
<proteinExistence type="predicted"/>
<gene>
    <name evidence="1" type="ORF">JX265_010610</name>
</gene>
<keyword evidence="2" id="KW-1185">Reference proteome</keyword>
<sequence length="404" mass="45825">MDLEPVGDADASMADAAVEKLPSQSQIERLPAEIRAQILVKVRPNYIPCLVLSCKAFHAVFKDMEPFIGFELIRTHCPPELVQIIVAHYVVVTRGWRPPSQKDLPIDDMRHMREFCRDYLDQRGVLAQPNPHFSFQEAEAIHAYYHGVTGVAKIVLTVMRVKLETFNRAITRCARAIYLHDMLGHLLHNNKGDDCYQVRDLSGPWDIFWQGVPFWEWSKMHTMHAFLLQTAADVGGTNPDFGVSALVYEKEGVRCFFPRLVRRCLQECPSQEHVSSRAYEFASVYMVRPEQRAMFTRANGTPDLAAAFSAPVPGDDGSRDAWLWWFVYSRLRIRGHPLPPFFQRAKEQETMELRGECGIGVATSGVLFLDPEDIEEVLGTQPTAQQCAAAVRGISVDFDALFLR</sequence>
<protein>
    <submittedName>
        <fullName evidence="1">Uncharacterized protein</fullName>
    </submittedName>
</protein>